<sequence>MKTAGRPFSCPASSASFLLLTRLQCTPNALGIRAMLGFATLTWIDRFLAAQHALRFDLSEEAWQHSRVVYPSPLDRDLSIGPFQLQKNVRNDIEMQRREPT</sequence>
<reference evidence="1" key="1">
    <citation type="submission" date="2019-12" db="EMBL/GenBank/DDBJ databases">
        <title>An insight into the sialome of adult female Ixodes ricinus ticks feeding for 6 days.</title>
        <authorList>
            <person name="Perner J."/>
            <person name="Ribeiro J.M.C."/>
        </authorList>
    </citation>
    <scope>NUCLEOTIDE SEQUENCE</scope>
    <source>
        <strain evidence="1">Semi-engorged</strain>
        <tissue evidence="1">Salivary glands</tissue>
    </source>
</reference>
<name>A0A6B0U757_IXORI</name>
<protein>
    <submittedName>
        <fullName evidence="1">Putative secreted protein</fullName>
    </submittedName>
</protein>
<proteinExistence type="predicted"/>
<organism evidence="1">
    <name type="scientific">Ixodes ricinus</name>
    <name type="common">Common tick</name>
    <name type="synonym">Acarus ricinus</name>
    <dbReference type="NCBI Taxonomy" id="34613"/>
    <lineage>
        <taxon>Eukaryota</taxon>
        <taxon>Metazoa</taxon>
        <taxon>Ecdysozoa</taxon>
        <taxon>Arthropoda</taxon>
        <taxon>Chelicerata</taxon>
        <taxon>Arachnida</taxon>
        <taxon>Acari</taxon>
        <taxon>Parasitiformes</taxon>
        <taxon>Ixodida</taxon>
        <taxon>Ixodoidea</taxon>
        <taxon>Ixodidae</taxon>
        <taxon>Ixodinae</taxon>
        <taxon>Ixodes</taxon>
    </lineage>
</organism>
<dbReference type="AlphaFoldDB" id="A0A6B0U757"/>
<dbReference type="EMBL" id="GIFC01006236">
    <property type="protein sequence ID" value="MXU88319.1"/>
    <property type="molecule type" value="Transcribed_RNA"/>
</dbReference>
<accession>A0A6B0U757</accession>
<evidence type="ECO:0000313" key="1">
    <source>
        <dbReference type="EMBL" id="MXU88319.1"/>
    </source>
</evidence>